<evidence type="ECO:0000313" key="2">
    <source>
        <dbReference type="EMBL" id="KAF1018979.1"/>
    </source>
</evidence>
<proteinExistence type="predicted"/>
<organism evidence="2 3">
    <name type="scientific">Paracidovorax wautersii</name>
    <dbReference type="NCBI Taxonomy" id="1177982"/>
    <lineage>
        <taxon>Bacteria</taxon>
        <taxon>Pseudomonadati</taxon>
        <taxon>Pseudomonadota</taxon>
        <taxon>Betaproteobacteria</taxon>
        <taxon>Burkholderiales</taxon>
        <taxon>Comamonadaceae</taxon>
        <taxon>Paracidovorax</taxon>
    </lineage>
</organism>
<dbReference type="AlphaFoldDB" id="A0A7V8FLC5"/>
<comment type="caution">
    <text evidence="2">The sequence shown here is derived from an EMBL/GenBank/DDBJ whole genome shotgun (WGS) entry which is preliminary data.</text>
</comment>
<dbReference type="Proteomes" id="UP000461670">
    <property type="component" value="Unassembled WGS sequence"/>
</dbReference>
<protein>
    <recommendedName>
        <fullName evidence="4">DUF2844 domain-containing protein</fullName>
    </recommendedName>
</protein>
<evidence type="ECO:0000313" key="3">
    <source>
        <dbReference type="Proteomes" id="UP000461670"/>
    </source>
</evidence>
<dbReference type="InterPro" id="IPR021267">
    <property type="entry name" value="DUF2844"/>
</dbReference>
<dbReference type="Pfam" id="PF11005">
    <property type="entry name" value="DUF2844"/>
    <property type="match status" value="1"/>
</dbReference>
<feature type="region of interest" description="Disordered" evidence="1">
    <location>
        <begin position="1"/>
        <end position="26"/>
    </location>
</feature>
<accession>A0A7V8FLC5</accession>
<evidence type="ECO:0000256" key="1">
    <source>
        <dbReference type="SAM" id="MobiDB-lite"/>
    </source>
</evidence>
<evidence type="ECO:0008006" key="4">
    <source>
        <dbReference type="Google" id="ProtNLM"/>
    </source>
</evidence>
<gene>
    <name evidence="2" type="ORF">GAK30_03377</name>
</gene>
<reference evidence="3" key="1">
    <citation type="journal article" date="2020" name="MBio">
        <title>Horizontal gene transfer to a defensive symbiont with a reduced genome amongst a multipartite beetle microbiome.</title>
        <authorList>
            <person name="Waterworth S.C."/>
            <person name="Florez L.V."/>
            <person name="Rees E.R."/>
            <person name="Hertweck C."/>
            <person name="Kaltenpoth M."/>
            <person name="Kwan J.C."/>
        </authorList>
    </citation>
    <scope>NUCLEOTIDE SEQUENCE [LARGE SCALE GENOMIC DNA]</scope>
</reference>
<dbReference type="EMBL" id="WNDQ01000068">
    <property type="protein sequence ID" value="KAF1018979.1"/>
    <property type="molecule type" value="Genomic_DNA"/>
</dbReference>
<sequence>MTPPAGDTQATTRSLEPTIKSQAQGTTATTAAASFTVRETTLGSGTVIREYLDTNGIVFGLAWRGPVKPDLAELLGNYFPQYTAAIQAARAARGPRSPVAVEADNLVVRAGGHMGSFSGQAWLPQALPAGVAGSDIQ</sequence>
<name>A0A7V8FLC5_9BURK</name>
<feature type="compositionally biased region" description="Polar residues" evidence="1">
    <location>
        <begin position="8"/>
        <end position="25"/>
    </location>
</feature>